<evidence type="ECO:0000313" key="2">
    <source>
        <dbReference type="EMBL" id="KAK7081789.1"/>
    </source>
</evidence>
<comment type="caution">
    <text evidence="2">The sequence shown here is derived from an EMBL/GenBank/DDBJ whole genome shotgun (WGS) entry which is preliminary data.</text>
</comment>
<dbReference type="AlphaFoldDB" id="A0AAN9ABI6"/>
<sequence length="99" mass="11668">MERLFAQLNELSRRLERPLKDLDDIKSAIDILRKTRDLELDMDDAIDPIEESFGLLQKYELGLTQEEAEKVDSLRYTWQKVLAQAVEVQNLLSRVQPYF</sequence>
<evidence type="ECO:0000313" key="3">
    <source>
        <dbReference type="Proteomes" id="UP001381693"/>
    </source>
</evidence>
<feature type="domain" description="Dynein axonemal heavy chain 2/5/8 coiled-coil" evidence="1">
    <location>
        <begin position="4"/>
        <end position="94"/>
    </location>
</feature>
<name>A0AAN9ABI6_HALRR</name>
<dbReference type="EMBL" id="JAXCGZ010004436">
    <property type="protein sequence ID" value="KAK7081789.1"/>
    <property type="molecule type" value="Genomic_DNA"/>
</dbReference>
<organism evidence="2 3">
    <name type="scientific">Halocaridina rubra</name>
    <name type="common">Hawaiian red shrimp</name>
    <dbReference type="NCBI Taxonomy" id="373956"/>
    <lineage>
        <taxon>Eukaryota</taxon>
        <taxon>Metazoa</taxon>
        <taxon>Ecdysozoa</taxon>
        <taxon>Arthropoda</taxon>
        <taxon>Crustacea</taxon>
        <taxon>Multicrustacea</taxon>
        <taxon>Malacostraca</taxon>
        <taxon>Eumalacostraca</taxon>
        <taxon>Eucarida</taxon>
        <taxon>Decapoda</taxon>
        <taxon>Pleocyemata</taxon>
        <taxon>Caridea</taxon>
        <taxon>Atyoidea</taxon>
        <taxon>Atyidae</taxon>
        <taxon>Halocaridina</taxon>
    </lineage>
</organism>
<evidence type="ECO:0000259" key="1">
    <source>
        <dbReference type="Pfam" id="PF25007"/>
    </source>
</evidence>
<dbReference type="Pfam" id="PF25007">
    <property type="entry name" value="DYH2-5-8_CC"/>
    <property type="match status" value="1"/>
</dbReference>
<dbReference type="InterPro" id="IPR056759">
    <property type="entry name" value="DYH2-5-8_CC"/>
</dbReference>
<accession>A0AAN9ABI6</accession>
<gene>
    <name evidence="2" type="ORF">SK128_004815</name>
</gene>
<keyword evidence="3" id="KW-1185">Reference proteome</keyword>
<proteinExistence type="predicted"/>
<protein>
    <recommendedName>
        <fullName evidence="1">Dynein axonemal heavy chain 2/5/8 coiled-coil domain-containing protein</fullName>
    </recommendedName>
</protein>
<dbReference type="Proteomes" id="UP001381693">
    <property type="component" value="Unassembled WGS sequence"/>
</dbReference>
<reference evidence="2 3" key="1">
    <citation type="submission" date="2023-11" db="EMBL/GenBank/DDBJ databases">
        <title>Halocaridina rubra genome assembly.</title>
        <authorList>
            <person name="Smith C."/>
        </authorList>
    </citation>
    <scope>NUCLEOTIDE SEQUENCE [LARGE SCALE GENOMIC DNA]</scope>
    <source>
        <strain evidence="2">EP-1</strain>
        <tissue evidence="2">Whole</tissue>
    </source>
</reference>
<feature type="non-terminal residue" evidence="2">
    <location>
        <position position="99"/>
    </location>
</feature>